<keyword evidence="2" id="KW-1185">Reference proteome</keyword>
<dbReference type="EMBL" id="JAYKXH010000008">
    <property type="protein sequence ID" value="KAK7160627.1"/>
    <property type="molecule type" value="Genomic_DNA"/>
</dbReference>
<protein>
    <recommendedName>
        <fullName evidence="3">G2/M phase-specific E3 ubiquitin-protein ligase</fullName>
    </recommendedName>
</protein>
<evidence type="ECO:0008006" key="3">
    <source>
        <dbReference type="Google" id="ProtNLM"/>
    </source>
</evidence>
<dbReference type="InterPro" id="IPR035983">
    <property type="entry name" value="Hect_E3_ubiquitin_ligase"/>
</dbReference>
<dbReference type="AlphaFoldDB" id="A0AAN9HBK4"/>
<dbReference type="SUPFAM" id="SSF56204">
    <property type="entry name" value="Hect, E3 ligase catalytic domain"/>
    <property type="match status" value="1"/>
</dbReference>
<name>A0AAN9HBK4_9TELE</name>
<proteinExistence type="predicted"/>
<organism evidence="1 2">
    <name type="scientific">Phoxinus phoxinus</name>
    <name type="common">Eurasian minnow</name>
    <dbReference type="NCBI Taxonomy" id="58324"/>
    <lineage>
        <taxon>Eukaryota</taxon>
        <taxon>Metazoa</taxon>
        <taxon>Chordata</taxon>
        <taxon>Craniata</taxon>
        <taxon>Vertebrata</taxon>
        <taxon>Euteleostomi</taxon>
        <taxon>Actinopterygii</taxon>
        <taxon>Neopterygii</taxon>
        <taxon>Teleostei</taxon>
        <taxon>Ostariophysi</taxon>
        <taxon>Cypriniformes</taxon>
        <taxon>Leuciscidae</taxon>
        <taxon>Phoxininae</taxon>
        <taxon>Phoxinus</taxon>
    </lineage>
</organism>
<comment type="caution">
    <text evidence="1">The sequence shown here is derived from an EMBL/GenBank/DDBJ whole genome shotgun (WGS) entry which is preliminary data.</text>
</comment>
<accession>A0AAN9HBK4</accession>
<dbReference type="Proteomes" id="UP001364617">
    <property type="component" value="Unassembled WGS sequence"/>
</dbReference>
<reference evidence="1 2" key="1">
    <citation type="submission" date="2024-02" db="EMBL/GenBank/DDBJ databases">
        <title>Chromosome-level genome assembly of the Eurasian Minnow (Phoxinus phoxinus).</title>
        <authorList>
            <person name="Oriowo T.O."/>
            <person name="Martin S."/>
            <person name="Stange M."/>
            <person name="Chrysostomakis Y."/>
            <person name="Brown T."/>
            <person name="Winkler S."/>
            <person name="Kukowka S."/>
            <person name="Myers E.W."/>
            <person name="Bohne A."/>
        </authorList>
    </citation>
    <scope>NUCLEOTIDE SEQUENCE [LARGE SCALE GENOMIC DNA]</scope>
    <source>
        <strain evidence="1">ZFMK-TIS-60720</strain>
        <tissue evidence="1">Whole Organism</tissue>
    </source>
</reference>
<sequence length="532" mass="59745">MFHLLPAQCERSPSGPDQLLHTQAGLGRRTAILDQNMTHQELCDNLIELYPKLGGVAGGWLLYKASGGWGSRKLILVAPADCGYTGRLIKATKIGENSVMYIAPLQDELDTAPLPPSSDAFRNMPKAFCKKCNISFPLQVLANHIKTCSDVVLIEDENERQDEAGCVQDVESVKKNNEQGCCPICQEEMPLGILEFHASECGERPMDDDINTAELTSMDNEVNNTAEISYMNNDWKTHPDAKMAATLYRKEILQLHETGKPLLMCIDLRSCTEEQERQLINFYKQRNVEWACPIKCQLQGDAAIGDGVTRHFFSTILEKLKHGFSLNLGNTGVTCLFEGEPDHLVPSSSQFLIKSDLFLVAGRMLGHSFLHGGPCLAGLSRAFVHVLLQGSKDTTTLHFEDCPDVDIQETINLLSGQSPLNEEQHTKVLELCLSWDLPGPTEENRRWLYERLLSHAVIGRRTRQIKRGLKDTFVWPLLTERKDVVFFPKESEDSCSPEDIDDEDEDEYSVDTKERITGFLKHFTETGMCLRV</sequence>
<gene>
    <name evidence="1" type="ORF">R3I93_008319</name>
</gene>
<dbReference type="GO" id="GO:0004842">
    <property type="term" value="F:ubiquitin-protein transferase activity"/>
    <property type="evidence" value="ECO:0007669"/>
    <property type="project" value="InterPro"/>
</dbReference>
<evidence type="ECO:0000313" key="1">
    <source>
        <dbReference type="EMBL" id="KAK7160627.1"/>
    </source>
</evidence>
<dbReference type="Gene3D" id="3.90.1750.10">
    <property type="entry name" value="Hect, E3 ligase catalytic domains"/>
    <property type="match status" value="1"/>
</dbReference>
<evidence type="ECO:0000313" key="2">
    <source>
        <dbReference type="Proteomes" id="UP001364617"/>
    </source>
</evidence>